<feature type="compositionally biased region" description="Acidic residues" evidence="6">
    <location>
        <begin position="244"/>
        <end position="255"/>
    </location>
</feature>
<evidence type="ECO:0000256" key="3">
    <source>
        <dbReference type="ARBA" id="ARBA00022490"/>
    </source>
</evidence>
<keyword evidence="5" id="KW-0206">Cytoskeleton</keyword>
<dbReference type="PANTHER" id="PTHR46372">
    <property type="entry name" value="PROTEIN WVD2-LIKE 3"/>
    <property type="match status" value="1"/>
</dbReference>
<proteinExistence type="inferred from homology"/>
<dbReference type="PANTHER" id="PTHR46372:SF26">
    <property type="entry name" value="(WILD MALAYSIAN BANANA) HYPOTHETICAL PROTEIN"/>
    <property type="match status" value="1"/>
</dbReference>
<feature type="compositionally biased region" description="Low complexity" evidence="6">
    <location>
        <begin position="68"/>
        <end position="79"/>
    </location>
</feature>
<feature type="compositionally biased region" description="Polar residues" evidence="6">
    <location>
        <begin position="194"/>
        <end position="208"/>
    </location>
</feature>
<feature type="compositionally biased region" description="Polar residues" evidence="6">
    <location>
        <begin position="151"/>
        <end position="187"/>
    </location>
</feature>
<dbReference type="GO" id="GO:0008017">
    <property type="term" value="F:microtubule binding"/>
    <property type="evidence" value="ECO:0007669"/>
    <property type="project" value="InterPro"/>
</dbReference>
<feature type="compositionally biased region" description="Basic and acidic residues" evidence="6">
    <location>
        <begin position="83"/>
        <end position="94"/>
    </location>
</feature>
<accession>A0A9Q1K569</accession>
<feature type="compositionally biased region" description="Polar residues" evidence="6">
    <location>
        <begin position="400"/>
        <end position="409"/>
    </location>
</feature>
<dbReference type="AlphaFoldDB" id="A0A9Q1K569"/>
<dbReference type="InterPro" id="IPR044806">
    <property type="entry name" value="WVD2/WDL1-4"/>
</dbReference>
<evidence type="ECO:0000256" key="4">
    <source>
        <dbReference type="ARBA" id="ARBA00022701"/>
    </source>
</evidence>
<dbReference type="OrthoDB" id="1939285at2759"/>
<feature type="region of interest" description="Disordered" evidence="6">
    <location>
        <begin position="1"/>
        <end position="277"/>
    </location>
</feature>
<comment type="caution">
    <text evidence="8">The sequence shown here is derived from an EMBL/GenBank/DDBJ whole genome shotgun (WGS) entry which is preliminary data.</text>
</comment>
<dbReference type="InterPro" id="IPR027329">
    <property type="entry name" value="TPX2_C"/>
</dbReference>
<dbReference type="GO" id="GO:0005874">
    <property type="term" value="C:microtubule"/>
    <property type="evidence" value="ECO:0007669"/>
    <property type="project" value="UniProtKB-KW"/>
</dbReference>
<comment type="subcellular location">
    <subcellularLocation>
        <location evidence="1">Cytoplasm</location>
        <location evidence="1">Cytoskeleton</location>
    </subcellularLocation>
</comment>
<gene>
    <name evidence="8" type="ORF">Cgig2_027225</name>
</gene>
<evidence type="ECO:0000313" key="8">
    <source>
        <dbReference type="EMBL" id="KAJ8436704.1"/>
    </source>
</evidence>
<feature type="compositionally biased region" description="Polar residues" evidence="6">
    <location>
        <begin position="256"/>
        <end position="269"/>
    </location>
</feature>
<organism evidence="8 9">
    <name type="scientific">Carnegiea gigantea</name>
    <dbReference type="NCBI Taxonomy" id="171969"/>
    <lineage>
        <taxon>Eukaryota</taxon>
        <taxon>Viridiplantae</taxon>
        <taxon>Streptophyta</taxon>
        <taxon>Embryophyta</taxon>
        <taxon>Tracheophyta</taxon>
        <taxon>Spermatophyta</taxon>
        <taxon>Magnoliopsida</taxon>
        <taxon>eudicotyledons</taxon>
        <taxon>Gunneridae</taxon>
        <taxon>Pentapetalae</taxon>
        <taxon>Caryophyllales</taxon>
        <taxon>Cactineae</taxon>
        <taxon>Cactaceae</taxon>
        <taxon>Cactoideae</taxon>
        <taxon>Echinocereeae</taxon>
        <taxon>Carnegiea</taxon>
    </lineage>
</organism>
<protein>
    <recommendedName>
        <fullName evidence="7">TPX2 C-terminal domain-containing protein</fullName>
    </recommendedName>
</protein>
<comment type="similarity">
    <text evidence="2">Belongs to the TPX2 family.</text>
</comment>
<evidence type="ECO:0000259" key="7">
    <source>
        <dbReference type="Pfam" id="PF06886"/>
    </source>
</evidence>
<reference evidence="8" key="1">
    <citation type="submission" date="2022-04" db="EMBL/GenBank/DDBJ databases">
        <title>Carnegiea gigantea Genome sequencing and assembly v2.</title>
        <authorList>
            <person name="Copetti D."/>
            <person name="Sanderson M.J."/>
            <person name="Burquez A."/>
            <person name="Wojciechowski M.F."/>
        </authorList>
    </citation>
    <scope>NUCLEOTIDE SEQUENCE</scope>
    <source>
        <strain evidence="8">SGP5-SGP5p</strain>
        <tissue evidence="8">Aerial part</tissue>
    </source>
</reference>
<name>A0A9Q1K569_9CARY</name>
<evidence type="ECO:0000256" key="2">
    <source>
        <dbReference type="ARBA" id="ARBA00005885"/>
    </source>
</evidence>
<feature type="region of interest" description="Disordered" evidence="6">
    <location>
        <begin position="301"/>
        <end position="320"/>
    </location>
</feature>
<feature type="compositionally biased region" description="Basic and acidic residues" evidence="6">
    <location>
        <begin position="415"/>
        <end position="429"/>
    </location>
</feature>
<feature type="region of interest" description="Disordered" evidence="6">
    <location>
        <begin position="333"/>
        <end position="461"/>
    </location>
</feature>
<feature type="domain" description="TPX2 C-terminal" evidence="7">
    <location>
        <begin position="276"/>
        <end position="350"/>
    </location>
</feature>
<feature type="compositionally biased region" description="Polar residues" evidence="6">
    <location>
        <begin position="110"/>
        <end position="128"/>
    </location>
</feature>
<dbReference type="Proteomes" id="UP001153076">
    <property type="component" value="Unassembled WGS sequence"/>
</dbReference>
<dbReference type="GO" id="GO:0000226">
    <property type="term" value="P:microtubule cytoskeleton organization"/>
    <property type="evidence" value="ECO:0007669"/>
    <property type="project" value="InterPro"/>
</dbReference>
<dbReference type="Pfam" id="PF06886">
    <property type="entry name" value="TPX2"/>
    <property type="match status" value="1"/>
</dbReference>
<evidence type="ECO:0000256" key="6">
    <source>
        <dbReference type="SAM" id="MobiDB-lite"/>
    </source>
</evidence>
<keyword evidence="9" id="KW-1185">Reference proteome</keyword>
<feature type="region of interest" description="Disordered" evidence="6">
    <location>
        <begin position="477"/>
        <end position="496"/>
    </location>
</feature>
<evidence type="ECO:0000256" key="5">
    <source>
        <dbReference type="ARBA" id="ARBA00023212"/>
    </source>
</evidence>
<sequence>MEAQNGVHVEDKKCVSENGVSEKSAVEELAMDATDMDTQNVVNDEKVSESTAVPKNASKSGGLKGSKIKSSGPKGSKNGLDTEVSKPSKPKESAAEGNSIFKNVGKEQPNGKSTTRSQKSSLTQSLSFPSKGAHGSVPKKSLDASAVKPTAKQSQANGKKLNAPSSEASDSLNSVLIHSNGQISSEATSKETNVENSVVSAKQTSIASVPSIKHSASGKSALKNGDTNGLASDSHLEVDQCSEPAEEPVPDDSEETNSGNQNQNNSATRRCSGFGFSFRLDERAERRKEFNMKIEEKIHAKEAEKSNLQAKSKESQEAEIKQLRKSLNFKAAPMPSFYKEPPPKVELKKIPTTRPVSPKLGRNKSSAGATHAKPEGVTACVSPRVSNLQKKVHANGAKSADTTQNPVKKSQSKLHPRDSVGCKSEEKSAKSKPKKKDVGAETETASAKEKQENRCLPQNSIESAEQVSVVEVSQENGAIASTLTNETMPSEIVVGG</sequence>
<keyword evidence="4" id="KW-0493">Microtubule</keyword>
<dbReference type="EMBL" id="JAKOGI010000333">
    <property type="protein sequence ID" value="KAJ8436704.1"/>
    <property type="molecule type" value="Genomic_DNA"/>
</dbReference>
<evidence type="ECO:0000256" key="1">
    <source>
        <dbReference type="ARBA" id="ARBA00004245"/>
    </source>
</evidence>
<feature type="compositionally biased region" description="Polar residues" evidence="6">
    <location>
        <begin position="479"/>
        <end position="488"/>
    </location>
</feature>
<evidence type="ECO:0000313" key="9">
    <source>
        <dbReference type="Proteomes" id="UP001153076"/>
    </source>
</evidence>
<keyword evidence="3" id="KW-0963">Cytoplasm</keyword>